<keyword evidence="6 11" id="KW-0500">Molybdenum</keyword>
<keyword evidence="8 10" id="KW-1133">Transmembrane helix</keyword>
<dbReference type="GO" id="GO:0015098">
    <property type="term" value="F:molybdate ion transmembrane transporter activity"/>
    <property type="evidence" value="ECO:0007669"/>
    <property type="project" value="UniProtKB-UniRule"/>
</dbReference>
<dbReference type="PANTHER" id="PTHR30183:SF3">
    <property type="entry name" value="MOLYBDENUM TRANSPORT SYSTEM PERMEASE PROTEIN MODB"/>
    <property type="match status" value="1"/>
</dbReference>
<feature type="transmembrane region" description="Helical" evidence="10">
    <location>
        <begin position="134"/>
        <end position="156"/>
    </location>
</feature>
<proteinExistence type="inferred from homology"/>
<keyword evidence="7 10" id="KW-0812">Transmembrane</keyword>
<dbReference type="Pfam" id="PF00528">
    <property type="entry name" value="BPD_transp_1"/>
    <property type="match status" value="1"/>
</dbReference>
<dbReference type="SUPFAM" id="SSF161098">
    <property type="entry name" value="MetI-like"/>
    <property type="match status" value="1"/>
</dbReference>
<feature type="domain" description="ABC transmembrane type-1" evidence="12">
    <location>
        <begin position="9"/>
        <end position="214"/>
    </location>
</feature>
<evidence type="ECO:0000256" key="2">
    <source>
        <dbReference type="ARBA" id="ARBA00004651"/>
    </source>
</evidence>
<evidence type="ECO:0000256" key="8">
    <source>
        <dbReference type="ARBA" id="ARBA00022989"/>
    </source>
</evidence>
<dbReference type="GO" id="GO:0005886">
    <property type="term" value="C:plasma membrane"/>
    <property type="evidence" value="ECO:0007669"/>
    <property type="project" value="UniProtKB-SubCell"/>
</dbReference>
<reference evidence="13" key="1">
    <citation type="submission" date="2024-05" db="EMBL/GenBank/DDBJ databases">
        <title>Planctomycetes of the genus Singulisphaera possess chitinolytic capabilities.</title>
        <authorList>
            <person name="Ivanova A."/>
        </authorList>
    </citation>
    <scope>NUCLEOTIDE SEQUENCE</scope>
    <source>
        <strain evidence="13">Ch08T</strain>
    </source>
</reference>
<evidence type="ECO:0000313" key="13">
    <source>
        <dbReference type="EMBL" id="XBH04450.1"/>
    </source>
</evidence>
<keyword evidence="9 10" id="KW-0472">Membrane</keyword>
<evidence type="ECO:0000256" key="7">
    <source>
        <dbReference type="ARBA" id="ARBA00022692"/>
    </source>
</evidence>
<feature type="transmembrane region" description="Helical" evidence="10">
    <location>
        <begin position="44"/>
        <end position="65"/>
    </location>
</feature>
<dbReference type="EMBL" id="CP155447">
    <property type="protein sequence ID" value="XBH04450.1"/>
    <property type="molecule type" value="Genomic_DNA"/>
</dbReference>
<evidence type="ECO:0000256" key="5">
    <source>
        <dbReference type="ARBA" id="ARBA00022475"/>
    </source>
</evidence>
<organism evidence="13">
    <name type="scientific">Singulisphaera sp. Ch08</name>
    <dbReference type="NCBI Taxonomy" id="3120278"/>
    <lineage>
        <taxon>Bacteria</taxon>
        <taxon>Pseudomonadati</taxon>
        <taxon>Planctomycetota</taxon>
        <taxon>Planctomycetia</taxon>
        <taxon>Isosphaerales</taxon>
        <taxon>Isosphaeraceae</taxon>
        <taxon>Singulisphaera</taxon>
    </lineage>
</organism>
<feature type="transmembrane region" description="Helical" evidence="10">
    <location>
        <begin position="12"/>
        <end position="35"/>
    </location>
</feature>
<gene>
    <name evidence="13" type="primary">modB</name>
    <name evidence="13" type="ORF">V5E97_00105</name>
</gene>
<dbReference type="PANTHER" id="PTHR30183">
    <property type="entry name" value="MOLYBDENUM TRANSPORT SYSTEM PERMEASE PROTEIN MODB"/>
    <property type="match status" value="1"/>
</dbReference>
<comment type="similarity">
    <text evidence="3 11">Belongs to the binding-protein-dependent transport system permease family. CysTW subfamily.</text>
</comment>
<protein>
    <recommendedName>
        <fullName evidence="11">Molybdenum transport system permease</fullName>
    </recommendedName>
</protein>
<accession>A0AAU7CGV2</accession>
<feature type="transmembrane region" description="Helical" evidence="10">
    <location>
        <begin position="85"/>
        <end position="107"/>
    </location>
</feature>
<name>A0AAU7CGV2_9BACT</name>
<dbReference type="InterPro" id="IPR035906">
    <property type="entry name" value="MetI-like_sf"/>
</dbReference>
<dbReference type="InterPro" id="IPR000515">
    <property type="entry name" value="MetI-like"/>
</dbReference>
<evidence type="ECO:0000256" key="11">
    <source>
        <dbReference type="RuleBase" id="RU365097"/>
    </source>
</evidence>
<evidence type="ECO:0000256" key="4">
    <source>
        <dbReference type="ARBA" id="ARBA00022448"/>
    </source>
</evidence>
<keyword evidence="4 10" id="KW-0813">Transport</keyword>
<dbReference type="CDD" id="cd06261">
    <property type="entry name" value="TM_PBP2"/>
    <property type="match status" value="1"/>
</dbReference>
<dbReference type="Gene3D" id="1.10.3720.10">
    <property type="entry name" value="MetI-like"/>
    <property type="match status" value="1"/>
</dbReference>
<comment type="subcellular location">
    <subcellularLocation>
        <location evidence="2 10">Cell membrane</location>
        <topology evidence="2 10">Multi-pass membrane protein</topology>
    </subcellularLocation>
</comment>
<evidence type="ECO:0000256" key="3">
    <source>
        <dbReference type="ARBA" id="ARBA00007069"/>
    </source>
</evidence>
<dbReference type="RefSeq" id="WP_406697213.1">
    <property type="nucleotide sequence ID" value="NZ_CP155447.1"/>
</dbReference>
<evidence type="ECO:0000256" key="9">
    <source>
        <dbReference type="ARBA" id="ARBA00023136"/>
    </source>
</evidence>
<sequence>MSLHELAPLWLSLRVATLATVAIVVFGVPIAMVLARARFPGKGLIAGFLVLPLVMPPTVLGYYLLQLLGRRAWFGAWLERTWGVTIVFHWSGAVIASAIAAFPLFLLPARGAFEGVDRALEDAARLLGRRELSVFTSVTLPLAWRGLAAGAVLAFARALGDFGATLMVAGDIPGLTQTASLAIYDAVQIPDAAHAARAARLTFCVSAISIGSLLLVQRTLPATERKR</sequence>
<evidence type="ECO:0000256" key="1">
    <source>
        <dbReference type="ARBA" id="ARBA00002949"/>
    </source>
</evidence>
<evidence type="ECO:0000259" key="12">
    <source>
        <dbReference type="PROSITE" id="PS50928"/>
    </source>
</evidence>
<evidence type="ECO:0000256" key="6">
    <source>
        <dbReference type="ARBA" id="ARBA00022505"/>
    </source>
</evidence>
<dbReference type="NCBIfam" id="TIGR02141">
    <property type="entry name" value="modB_ABC"/>
    <property type="match status" value="1"/>
</dbReference>
<evidence type="ECO:0000256" key="10">
    <source>
        <dbReference type="RuleBase" id="RU363032"/>
    </source>
</evidence>
<dbReference type="AlphaFoldDB" id="A0AAU7CGV2"/>
<comment type="function">
    <text evidence="1 11">Part of the binding-protein-dependent transport system for molybdenum; probably responsible for the translocation of the substrate across the membrane.</text>
</comment>
<keyword evidence="5 11" id="KW-1003">Cell membrane</keyword>
<feature type="transmembrane region" description="Helical" evidence="10">
    <location>
        <begin position="198"/>
        <end position="216"/>
    </location>
</feature>
<dbReference type="PROSITE" id="PS50928">
    <property type="entry name" value="ABC_TM1"/>
    <property type="match status" value="1"/>
</dbReference>
<dbReference type="InterPro" id="IPR011867">
    <property type="entry name" value="ModB_ABC"/>
</dbReference>